<evidence type="ECO:0000256" key="1">
    <source>
        <dbReference type="ARBA" id="ARBA00010552"/>
    </source>
</evidence>
<dbReference type="Proteomes" id="UP001142372">
    <property type="component" value="Unassembled WGS sequence"/>
</dbReference>
<gene>
    <name evidence="2" type="ORF">GCM10017584_07190</name>
</gene>
<protein>
    <submittedName>
        <fullName evidence="2">Enamine deaminase RidA</fullName>
    </submittedName>
</protein>
<accession>A0A9W6H7T7</accession>
<dbReference type="RefSeq" id="WP_271175833.1">
    <property type="nucleotide sequence ID" value="NZ_BAAAJO010000001.1"/>
</dbReference>
<dbReference type="EMBL" id="BSEN01000002">
    <property type="protein sequence ID" value="GLJ75146.1"/>
    <property type="molecule type" value="Genomic_DNA"/>
</dbReference>
<reference evidence="2" key="2">
    <citation type="submission" date="2023-01" db="EMBL/GenBank/DDBJ databases">
        <authorList>
            <person name="Sun Q."/>
            <person name="Evtushenko L."/>
        </authorList>
    </citation>
    <scope>NUCLEOTIDE SEQUENCE</scope>
    <source>
        <strain evidence="2">VKM Ac-1401</strain>
    </source>
</reference>
<dbReference type="GO" id="GO:0019239">
    <property type="term" value="F:deaminase activity"/>
    <property type="evidence" value="ECO:0007669"/>
    <property type="project" value="TreeGrafter"/>
</dbReference>
<evidence type="ECO:0000313" key="2">
    <source>
        <dbReference type="EMBL" id="GLJ75146.1"/>
    </source>
</evidence>
<comment type="similarity">
    <text evidence="1">Belongs to the RutC family.</text>
</comment>
<dbReference type="AlphaFoldDB" id="A0A9W6H7T7"/>
<dbReference type="PANTHER" id="PTHR11803">
    <property type="entry name" value="2-IMINOBUTANOATE/2-IMINOPROPANOATE DEAMINASE RIDA"/>
    <property type="match status" value="1"/>
</dbReference>
<organism evidence="2 3">
    <name type="scientific">Leifsonia poae</name>
    <dbReference type="NCBI Taxonomy" id="110933"/>
    <lineage>
        <taxon>Bacteria</taxon>
        <taxon>Bacillati</taxon>
        <taxon>Actinomycetota</taxon>
        <taxon>Actinomycetes</taxon>
        <taxon>Micrococcales</taxon>
        <taxon>Microbacteriaceae</taxon>
        <taxon>Leifsonia</taxon>
    </lineage>
</organism>
<dbReference type="GO" id="GO:0005829">
    <property type="term" value="C:cytosol"/>
    <property type="evidence" value="ECO:0007669"/>
    <property type="project" value="TreeGrafter"/>
</dbReference>
<dbReference type="CDD" id="cd00448">
    <property type="entry name" value="YjgF_YER057c_UK114_family"/>
    <property type="match status" value="1"/>
</dbReference>
<proteinExistence type="inferred from homology"/>
<evidence type="ECO:0000313" key="3">
    <source>
        <dbReference type="Proteomes" id="UP001142372"/>
    </source>
</evidence>
<dbReference type="Pfam" id="PF01042">
    <property type="entry name" value="Ribonuc_L-PSP"/>
    <property type="match status" value="1"/>
</dbReference>
<keyword evidence="3" id="KW-1185">Reference proteome</keyword>
<dbReference type="PANTHER" id="PTHR11803:SF58">
    <property type="entry name" value="PROTEIN HMF1-RELATED"/>
    <property type="match status" value="1"/>
</dbReference>
<name>A0A9W6H7T7_9MICO</name>
<sequence length="131" mass="13253">MTEVPTPVDPPQLYRSPAFAQGMIVPAGPTLFVGGQNGTDSEGALLDGLHAQTEQALRNLLAVLAEAGAGPEHVAKLSIYLATGIDPTDAYAATGAVWGDHRTAVTVLAVTPARPGALVEIDAVAMAPAAS</sequence>
<reference evidence="2" key="1">
    <citation type="journal article" date="2014" name="Int. J. Syst. Evol. Microbiol.">
        <title>Complete genome sequence of Corynebacterium casei LMG S-19264T (=DSM 44701T), isolated from a smear-ripened cheese.</title>
        <authorList>
            <consortium name="US DOE Joint Genome Institute (JGI-PGF)"/>
            <person name="Walter F."/>
            <person name="Albersmeier A."/>
            <person name="Kalinowski J."/>
            <person name="Ruckert C."/>
        </authorList>
    </citation>
    <scope>NUCLEOTIDE SEQUENCE</scope>
    <source>
        <strain evidence="2">VKM Ac-1401</strain>
    </source>
</reference>
<comment type="caution">
    <text evidence="2">The sequence shown here is derived from an EMBL/GenBank/DDBJ whole genome shotgun (WGS) entry which is preliminary data.</text>
</comment>
<dbReference type="InterPro" id="IPR035959">
    <property type="entry name" value="RutC-like_sf"/>
</dbReference>
<dbReference type="SUPFAM" id="SSF55298">
    <property type="entry name" value="YjgF-like"/>
    <property type="match status" value="1"/>
</dbReference>
<dbReference type="InterPro" id="IPR006175">
    <property type="entry name" value="YjgF/YER057c/UK114"/>
</dbReference>
<dbReference type="Gene3D" id="3.30.1330.40">
    <property type="entry name" value="RutC-like"/>
    <property type="match status" value="1"/>
</dbReference>